<feature type="binding site" description="covalent" evidence="12 13">
    <location>
        <position position="122"/>
    </location>
    <ligand>
        <name>heme</name>
        <dbReference type="ChEBI" id="CHEBI:30413"/>
    </ligand>
</feature>
<comment type="caution">
    <text evidence="15">The sequence shown here is derived from an EMBL/GenBank/DDBJ whole genome shotgun (WGS) entry which is preliminary data.</text>
</comment>
<keyword evidence="8 12" id="KW-1133">Transmembrane helix</keyword>
<proteinExistence type="inferred from homology"/>
<dbReference type="SUPFAM" id="SSF82093">
    <property type="entry name" value="Heme chaperone CcmE"/>
    <property type="match status" value="1"/>
</dbReference>
<dbReference type="FunFam" id="2.40.50.140:FF:000104">
    <property type="entry name" value="Cytochrome c-type biogenesis protein CcmE"/>
    <property type="match status" value="1"/>
</dbReference>
<evidence type="ECO:0000256" key="8">
    <source>
        <dbReference type="ARBA" id="ARBA00022989"/>
    </source>
</evidence>
<evidence type="ECO:0000313" key="16">
    <source>
        <dbReference type="Proteomes" id="UP001155220"/>
    </source>
</evidence>
<dbReference type="NCBIfam" id="NF009731">
    <property type="entry name" value="PRK13254.1-5"/>
    <property type="match status" value="1"/>
</dbReference>
<gene>
    <name evidence="12 15" type="primary">ccmE</name>
    <name evidence="12" type="synonym">cycJ</name>
    <name evidence="15" type="ORF">MJ956_06665</name>
</gene>
<dbReference type="AlphaFoldDB" id="A0A9X2H3Z4"/>
<dbReference type="InterPro" id="IPR004329">
    <property type="entry name" value="CcmE"/>
</dbReference>
<dbReference type="Pfam" id="PF03100">
    <property type="entry name" value="CcmE"/>
    <property type="match status" value="1"/>
</dbReference>
<evidence type="ECO:0000256" key="13">
    <source>
        <dbReference type="PIRSR" id="PIRSR604329-50"/>
    </source>
</evidence>
<evidence type="ECO:0000256" key="1">
    <source>
        <dbReference type="ARBA" id="ARBA00004533"/>
    </source>
</evidence>
<evidence type="ECO:0000256" key="12">
    <source>
        <dbReference type="HAMAP-Rule" id="MF_01959"/>
    </source>
</evidence>
<protein>
    <recommendedName>
        <fullName evidence="12">Cytochrome c-type biogenesis protein CcmE</fullName>
    </recommendedName>
    <alternativeName>
        <fullName evidence="12">Cytochrome c maturation protein E</fullName>
    </alternativeName>
    <alternativeName>
        <fullName evidence="12">Heme chaperone CcmE</fullName>
    </alternativeName>
</protein>
<comment type="subcellular location">
    <subcellularLocation>
        <location evidence="1">Cell inner membrane</location>
    </subcellularLocation>
    <subcellularLocation>
        <location evidence="12">Cell membrane</location>
        <topology evidence="12">Single-pass type II membrane protein</topology>
    </subcellularLocation>
</comment>
<keyword evidence="10 12" id="KW-0472">Membrane</keyword>
<dbReference type="InterPro" id="IPR012340">
    <property type="entry name" value="NA-bd_OB-fold"/>
</dbReference>
<name>A0A9X2H3Z4_9HYPH</name>
<dbReference type="PANTHER" id="PTHR34128">
    <property type="entry name" value="CYTOCHROME C-TYPE BIOGENESIS PROTEIN CCME HOMOLOG, MITOCHONDRIAL"/>
    <property type="match status" value="1"/>
</dbReference>
<dbReference type="Proteomes" id="UP001155220">
    <property type="component" value="Unassembled WGS sequence"/>
</dbReference>
<keyword evidence="7 12" id="KW-0735">Signal-anchor</keyword>
<keyword evidence="4 12" id="KW-0812">Transmembrane</keyword>
<evidence type="ECO:0000256" key="4">
    <source>
        <dbReference type="ARBA" id="ARBA00022692"/>
    </source>
</evidence>
<feature type="compositionally biased region" description="Polar residues" evidence="14">
    <location>
        <begin position="156"/>
        <end position="165"/>
    </location>
</feature>
<evidence type="ECO:0000256" key="11">
    <source>
        <dbReference type="ARBA" id="ARBA00056663"/>
    </source>
</evidence>
<accession>A0A9X2H3Z4</accession>
<organism evidence="15 16">
    <name type="scientific">Aurantimonas marianensis</name>
    <dbReference type="NCBI Taxonomy" id="2920428"/>
    <lineage>
        <taxon>Bacteria</taxon>
        <taxon>Pseudomonadati</taxon>
        <taxon>Pseudomonadota</taxon>
        <taxon>Alphaproteobacteria</taxon>
        <taxon>Hyphomicrobiales</taxon>
        <taxon>Aurantimonadaceae</taxon>
        <taxon>Aurantimonas</taxon>
    </lineage>
</organism>
<evidence type="ECO:0000256" key="14">
    <source>
        <dbReference type="SAM" id="MobiDB-lite"/>
    </source>
</evidence>
<dbReference type="GO" id="GO:0020037">
    <property type="term" value="F:heme binding"/>
    <property type="evidence" value="ECO:0007669"/>
    <property type="project" value="InterPro"/>
</dbReference>
<evidence type="ECO:0000256" key="6">
    <source>
        <dbReference type="ARBA" id="ARBA00022748"/>
    </source>
</evidence>
<sequence>MTRKAKRLTSIGVILLVIGAAAGLVLTALSDSVAFFNSPSDIVAKAPASSQRIRLGGLVEEGSVVRGGSQKVSFRVTDTIESVPVTYTGLLPDLFREGQGVVTEGTLGPDNVFVADTVLAKHDENYMPKEVVDDLKARGLWEEGKGMVKSDPQPAPVQTESGASS</sequence>
<dbReference type="EMBL" id="JALHBS010000035">
    <property type="protein sequence ID" value="MCP3054832.1"/>
    <property type="molecule type" value="Genomic_DNA"/>
</dbReference>
<reference evidence="15" key="1">
    <citation type="submission" date="2022-03" db="EMBL/GenBank/DDBJ databases">
        <title>Aurantimonas Liuensis sp. Nov., isolated from the hadal seawater of the Mariana Trench.</title>
        <authorList>
            <person name="Liu R."/>
        </authorList>
    </citation>
    <scope>NUCLEOTIDE SEQUENCE</scope>
    <source>
        <strain evidence="15">LRZ36</strain>
    </source>
</reference>
<dbReference type="GO" id="GO:0017003">
    <property type="term" value="P:protein-heme linkage"/>
    <property type="evidence" value="ECO:0007669"/>
    <property type="project" value="UniProtKB-UniRule"/>
</dbReference>
<keyword evidence="3 12" id="KW-0349">Heme</keyword>
<keyword evidence="6 12" id="KW-0201">Cytochrome c-type biogenesis</keyword>
<dbReference type="InterPro" id="IPR036127">
    <property type="entry name" value="CcmE-like_sf"/>
</dbReference>
<feature type="region of interest" description="Disordered" evidence="14">
    <location>
        <begin position="143"/>
        <end position="165"/>
    </location>
</feature>
<feature type="topological domain" description="Cytoplasmic" evidence="12">
    <location>
        <begin position="1"/>
        <end position="7"/>
    </location>
</feature>
<dbReference type="PANTHER" id="PTHR34128:SF2">
    <property type="entry name" value="CYTOCHROME C-TYPE BIOGENESIS PROTEIN CCME HOMOLOG, MITOCHONDRIAL"/>
    <property type="match status" value="1"/>
</dbReference>
<keyword evidence="2 12" id="KW-1003">Cell membrane</keyword>
<evidence type="ECO:0000256" key="5">
    <source>
        <dbReference type="ARBA" id="ARBA00022723"/>
    </source>
</evidence>
<dbReference type="RefSeq" id="WP_253963700.1">
    <property type="nucleotide sequence ID" value="NZ_JALHBS010000035.1"/>
</dbReference>
<keyword evidence="9 12" id="KW-0408">Iron</keyword>
<evidence type="ECO:0000256" key="7">
    <source>
        <dbReference type="ARBA" id="ARBA00022968"/>
    </source>
</evidence>
<evidence type="ECO:0000256" key="3">
    <source>
        <dbReference type="ARBA" id="ARBA00022617"/>
    </source>
</evidence>
<dbReference type="HAMAP" id="MF_01959">
    <property type="entry name" value="CcmE"/>
    <property type="match status" value="1"/>
</dbReference>
<dbReference type="NCBIfam" id="NF009727">
    <property type="entry name" value="PRK13254.1-1"/>
    <property type="match status" value="1"/>
</dbReference>
<evidence type="ECO:0000256" key="2">
    <source>
        <dbReference type="ARBA" id="ARBA00022475"/>
    </source>
</evidence>
<dbReference type="GO" id="GO:0046872">
    <property type="term" value="F:metal ion binding"/>
    <property type="evidence" value="ECO:0007669"/>
    <property type="project" value="UniProtKB-KW"/>
</dbReference>
<dbReference type="Gene3D" id="2.40.50.140">
    <property type="entry name" value="Nucleic acid-binding proteins"/>
    <property type="match status" value="1"/>
</dbReference>
<feature type="binding site" description="axial binding residue" evidence="12 13">
    <location>
        <position position="126"/>
    </location>
    <ligand>
        <name>heme</name>
        <dbReference type="ChEBI" id="CHEBI:30413"/>
    </ligand>
    <ligandPart>
        <name>Fe</name>
        <dbReference type="ChEBI" id="CHEBI:18248"/>
    </ligandPart>
</feature>
<evidence type="ECO:0000313" key="15">
    <source>
        <dbReference type="EMBL" id="MCP3054832.1"/>
    </source>
</evidence>
<keyword evidence="5 12" id="KW-0479">Metal-binding</keyword>
<comment type="similarity">
    <text evidence="12">Belongs to the CcmE/CycJ family.</text>
</comment>
<keyword evidence="16" id="KW-1185">Reference proteome</keyword>
<dbReference type="GO" id="GO:0017004">
    <property type="term" value="P:cytochrome complex assembly"/>
    <property type="evidence" value="ECO:0007669"/>
    <property type="project" value="UniProtKB-KW"/>
</dbReference>
<comment type="function">
    <text evidence="11 12">Heme chaperone required for the biogenesis of c-type cytochromes. Transiently binds heme delivered by CcmC and transfers the heme to apo-cytochromes in a process facilitated by CcmF and CcmH.</text>
</comment>
<feature type="topological domain" description="Extracellular" evidence="12">
    <location>
        <begin position="29"/>
        <end position="165"/>
    </location>
</feature>
<evidence type="ECO:0000256" key="9">
    <source>
        <dbReference type="ARBA" id="ARBA00023004"/>
    </source>
</evidence>
<dbReference type="GO" id="GO:0005886">
    <property type="term" value="C:plasma membrane"/>
    <property type="evidence" value="ECO:0007669"/>
    <property type="project" value="UniProtKB-SubCell"/>
</dbReference>
<evidence type="ECO:0000256" key="10">
    <source>
        <dbReference type="ARBA" id="ARBA00023136"/>
    </source>
</evidence>